<proteinExistence type="predicted"/>
<organism evidence="1">
    <name type="scientific">marine sediment metagenome</name>
    <dbReference type="NCBI Taxonomy" id="412755"/>
    <lineage>
        <taxon>unclassified sequences</taxon>
        <taxon>metagenomes</taxon>
        <taxon>ecological metagenomes</taxon>
    </lineage>
</organism>
<protein>
    <submittedName>
        <fullName evidence="1">Uncharacterized protein</fullName>
    </submittedName>
</protein>
<dbReference type="EMBL" id="BARU01005222">
    <property type="protein sequence ID" value="GAH28427.1"/>
    <property type="molecule type" value="Genomic_DNA"/>
</dbReference>
<sequence length="170" mass="17233">MATSRIDGNVHIVENLSIGGSLAIPSGTVTDDDVLAATGVAASKLEHQFIKHHSQESGTKSAAMAHTIHTVYGATGTIQGFEAGTTTLCTDTATVTVDLVLNRAGTTASCLDAVITLDSGNTVYLPETGTVTTTALLADDTMEVVYTSADGGGAAGKGAFASMILREDAD</sequence>
<accession>X1E755</accession>
<dbReference type="AlphaFoldDB" id="X1E755"/>
<comment type="caution">
    <text evidence="1">The sequence shown here is derived from an EMBL/GenBank/DDBJ whole genome shotgun (WGS) entry which is preliminary data.</text>
</comment>
<evidence type="ECO:0000313" key="1">
    <source>
        <dbReference type="EMBL" id="GAH28427.1"/>
    </source>
</evidence>
<reference evidence="1" key="1">
    <citation type="journal article" date="2014" name="Front. Microbiol.">
        <title>High frequency of phylogenetically diverse reductive dehalogenase-homologous genes in deep subseafloor sedimentary metagenomes.</title>
        <authorList>
            <person name="Kawai M."/>
            <person name="Futagami T."/>
            <person name="Toyoda A."/>
            <person name="Takaki Y."/>
            <person name="Nishi S."/>
            <person name="Hori S."/>
            <person name="Arai W."/>
            <person name="Tsubouchi T."/>
            <person name="Morono Y."/>
            <person name="Uchiyama I."/>
            <person name="Ito T."/>
            <person name="Fujiyama A."/>
            <person name="Inagaki F."/>
            <person name="Takami H."/>
        </authorList>
    </citation>
    <scope>NUCLEOTIDE SEQUENCE</scope>
    <source>
        <strain evidence="1">Expedition CK06-06</strain>
    </source>
</reference>
<gene>
    <name evidence="1" type="ORF">S03H2_10110</name>
</gene>
<name>X1E755_9ZZZZ</name>